<dbReference type="GO" id="GO:0016831">
    <property type="term" value="F:carboxy-lyase activity"/>
    <property type="evidence" value="ECO:0007669"/>
    <property type="project" value="InterPro"/>
</dbReference>
<name>A0A6J6CVF8_9ZZZZ</name>
<evidence type="ECO:0000256" key="1">
    <source>
        <dbReference type="ARBA" id="ARBA00023239"/>
    </source>
</evidence>
<dbReference type="AlphaFoldDB" id="A0A6J6CVF8"/>
<dbReference type="InterPro" id="IPR006680">
    <property type="entry name" value="Amidohydro-rel"/>
</dbReference>
<dbReference type="InterPro" id="IPR032465">
    <property type="entry name" value="ACMSD"/>
</dbReference>
<dbReference type="Gene3D" id="3.20.20.140">
    <property type="entry name" value="Metal-dependent hydrolases"/>
    <property type="match status" value="1"/>
</dbReference>
<evidence type="ECO:0000259" key="2">
    <source>
        <dbReference type="Pfam" id="PF04909"/>
    </source>
</evidence>
<organism evidence="3">
    <name type="scientific">freshwater metagenome</name>
    <dbReference type="NCBI Taxonomy" id="449393"/>
    <lineage>
        <taxon>unclassified sequences</taxon>
        <taxon>metagenomes</taxon>
        <taxon>ecological metagenomes</taxon>
    </lineage>
</organism>
<dbReference type="SUPFAM" id="SSF51556">
    <property type="entry name" value="Metallo-dependent hydrolases"/>
    <property type="match status" value="1"/>
</dbReference>
<keyword evidence="1" id="KW-0456">Lyase</keyword>
<accession>A0A6J6CVF8</accession>
<reference evidence="3" key="1">
    <citation type="submission" date="2020-05" db="EMBL/GenBank/DDBJ databases">
        <authorList>
            <person name="Chiriac C."/>
            <person name="Salcher M."/>
            <person name="Ghai R."/>
            <person name="Kavagutti S V."/>
        </authorList>
    </citation>
    <scope>NUCLEOTIDE SEQUENCE</scope>
</reference>
<sequence length="389" mass="44302">MTLRVISADNHISEPKSLLESLPEHLRAMDRQKVERNGESYLDGPGLRPMRLAYTERYDGWVDDDERQREFRDDESKGRDPDTRLAMQAKDGVYAEVIYPNTFMGVMNHPNDEFQRTASPIYNDYMIEQFGGRPDRFVPVAVLPSMNIDDAVAELHRVAGLGFRTAMIAASVPWLPYSERDWDPLWSAFEETGLLCNFHVFTGNLCQFTEFADPLNIPLDRLEAYRERIRIRGFEEVLGTTVGGCVAAMSPLIHLTGSGTLDRHPDLRFVLAECEAGWLPWTLAGMDRMQRRRHYGLNKLELQPSEYFRRQGYITISDDEIAMLLIDHIGADRVMWSNDYPHDEGTYPTSGEVIDRTMGHLDQATREQVLSGTAAAVYGFDKLWAAASV</sequence>
<dbReference type="PANTHER" id="PTHR21240:SF28">
    <property type="entry name" value="ISO-OROTATE DECARBOXYLASE (EUROFUNG)"/>
    <property type="match status" value="1"/>
</dbReference>
<dbReference type="GO" id="GO:0016787">
    <property type="term" value="F:hydrolase activity"/>
    <property type="evidence" value="ECO:0007669"/>
    <property type="project" value="InterPro"/>
</dbReference>
<dbReference type="InterPro" id="IPR032466">
    <property type="entry name" value="Metal_Hydrolase"/>
</dbReference>
<feature type="domain" description="Amidohydrolase-related" evidence="2">
    <location>
        <begin position="74"/>
        <end position="380"/>
    </location>
</feature>
<proteinExistence type="predicted"/>
<dbReference type="EMBL" id="CAEZSR010000039">
    <property type="protein sequence ID" value="CAB4555175.1"/>
    <property type="molecule type" value="Genomic_DNA"/>
</dbReference>
<dbReference type="PANTHER" id="PTHR21240">
    <property type="entry name" value="2-AMINO-3-CARBOXYLMUCONATE-6-SEMIALDEHYDE DECARBOXYLASE"/>
    <property type="match status" value="1"/>
</dbReference>
<evidence type="ECO:0000313" key="3">
    <source>
        <dbReference type="EMBL" id="CAB4555175.1"/>
    </source>
</evidence>
<dbReference type="Pfam" id="PF04909">
    <property type="entry name" value="Amidohydro_2"/>
    <property type="match status" value="1"/>
</dbReference>
<dbReference type="GO" id="GO:0005737">
    <property type="term" value="C:cytoplasm"/>
    <property type="evidence" value="ECO:0007669"/>
    <property type="project" value="TreeGrafter"/>
</dbReference>
<protein>
    <submittedName>
        <fullName evidence="3">Unannotated protein</fullName>
    </submittedName>
</protein>
<dbReference type="GO" id="GO:0019748">
    <property type="term" value="P:secondary metabolic process"/>
    <property type="evidence" value="ECO:0007669"/>
    <property type="project" value="TreeGrafter"/>
</dbReference>
<gene>
    <name evidence="3" type="ORF">UFOPK1493_01359</name>
</gene>